<dbReference type="CDD" id="cd00060">
    <property type="entry name" value="FHA"/>
    <property type="match status" value="1"/>
</dbReference>
<dbReference type="InterPro" id="IPR008984">
    <property type="entry name" value="SMAD_FHA_dom_sf"/>
</dbReference>
<dbReference type="Gene3D" id="2.60.200.20">
    <property type="match status" value="1"/>
</dbReference>
<dbReference type="PANTHER" id="PTHR23308">
    <property type="entry name" value="NUCLEAR INHIBITOR OF PROTEIN PHOSPHATASE-1"/>
    <property type="match status" value="1"/>
</dbReference>
<gene>
    <name evidence="3" type="ORF">AXX12_03465</name>
</gene>
<reference evidence="3 4" key="1">
    <citation type="submission" date="2016-02" db="EMBL/GenBank/DDBJ databases">
        <title>Anaerosporomusa subterraneum gen. nov., sp. nov., a spore-forming obligate anaerobe isolated from saprolite.</title>
        <authorList>
            <person name="Choi J.K."/>
            <person name="Shah M."/>
            <person name="Yee N."/>
        </authorList>
    </citation>
    <scope>NUCLEOTIDE SEQUENCE [LARGE SCALE GENOMIC DNA]</scope>
    <source>
        <strain evidence="3 4">RU4</strain>
    </source>
</reference>
<keyword evidence="1" id="KW-1133">Transmembrane helix</keyword>
<proteinExistence type="predicted"/>
<evidence type="ECO:0000259" key="2">
    <source>
        <dbReference type="PROSITE" id="PS50006"/>
    </source>
</evidence>
<dbReference type="InterPro" id="IPR000253">
    <property type="entry name" value="FHA_dom"/>
</dbReference>
<dbReference type="STRING" id="1794912.AXX12_03465"/>
<dbReference type="InterPro" id="IPR050923">
    <property type="entry name" value="Cell_Proc_Reg/RNA_Proc"/>
</dbReference>
<sequence length="149" mass="16704">MANKLLASNLLVIVLQYGMLLLMCLFLYRVIHLVYLDFYSSTNPSLLVVKPKSGKLKVINRGSLVTDQAEFPIGETINIGRSEGNDIIINETTVSFEHACISYYCGEYLLSDLKSTNGTLHNDLRIQDDSVLHRGDKITIGSTIFLFEE</sequence>
<dbReference type="OrthoDB" id="9816434at2"/>
<organism evidence="3 4">
    <name type="scientific">Anaerosporomusa subterranea</name>
    <dbReference type="NCBI Taxonomy" id="1794912"/>
    <lineage>
        <taxon>Bacteria</taxon>
        <taxon>Bacillati</taxon>
        <taxon>Bacillota</taxon>
        <taxon>Negativicutes</taxon>
        <taxon>Acetonemataceae</taxon>
        <taxon>Anaerosporomusa</taxon>
    </lineage>
</organism>
<dbReference type="EMBL" id="LSGP01000013">
    <property type="protein sequence ID" value="KYZ77204.1"/>
    <property type="molecule type" value="Genomic_DNA"/>
</dbReference>
<feature type="transmembrane region" description="Helical" evidence="1">
    <location>
        <begin position="6"/>
        <end position="28"/>
    </location>
</feature>
<evidence type="ECO:0000313" key="3">
    <source>
        <dbReference type="EMBL" id="KYZ77204.1"/>
    </source>
</evidence>
<keyword evidence="4" id="KW-1185">Reference proteome</keyword>
<keyword evidence="1" id="KW-0812">Transmembrane</keyword>
<feature type="domain" description="FHA" evidence="2">
    <location>
        <begin position="77"/>
        <end position="126"/>
    </location>
</feature>
<dbReference type="PROSITE" id="PS50006">
    <property type="entry name" value="FHA_DOMAIN"/>
    <property type="match status" value="1"/>
</dbReference>
<name>A0A154BT61_ANASB</name>
<dbReference type="RefSeq" id="WP_066239112.1">
    <property type="nucleotide sequence ID" value="NZ_LSGP01000013.1"/>
</dbReference>
<evidence type="ECO:0000256" key="1">
    <source>
        <dbReference type="SAM" id="Phobius"/>
    </source>
</evidence>
<dbReference type="SMART" id="SM00240">
    <property type="entry name" value="FHA"/>
    <property type="match status" value="1"/>
</dbReference>
<accession>A0A154BT61</accession>
<comment type="caution">
    <text evidence="3">The sequence shown here is derived from an EMBL/GenBank/DDBJ whole genome shotgun (WGS) entry which is preliminary data.</text>
</comment>
<protein>
    <recommendedName>
        <fullName evidence="2">FHA domain-containing protein</fullName>
    </recommendedName>
</protein>
<dbReference type="AlphaFoldDB" id="A0A154BT61"/>
<dbReference type="Proteomes" id="UP000076268">
    <property type="component" value="Unassembled WGS sequence"/>
</dbReference>
<dbReference type="SUPFAM" id="SSF49879">
    <property type="entry name" value="SMAD/FHA domain"/>
    <property type="match status" value="1"/>
</dbReference>
<evidence type="ECO:0000313" key="4">
    <source>
        <dbReference type="Proteomes" id="UP000076268"/>
    </source>
</evidence>
<keyword evidence="1" id="KW-0472">Membrane</keyword>
<dbReference type="Pfam" id="PF00498">
    <property type="entry name" value="FHA"/>
    <property type="match status" value="1"/>
</dbReference>